<dbReference type="AlphaFoldDB" id="A0A3R5XWX4"/>
<dbReference type="Gene3D" id="2.40.420.20">
    <property type="match status" value="1"/>
</dbReference>
<dbReference type="OrthoDB" id="7422354at2"/>
<keyword evidence="2" id="KW-0472">Membrane</keyword>
<evidence type="ECO:0000313" key="4">
    <source>
        <dbReference type="EMBL" id="QAR32646.1"/>
    </source>
</evidence>
<dbReference type="RefSeq" id="WP_128465933.1">
    <property type="nucleotide sequence ID" value="NZ_CP035108.1"/>
</dbReference>
<dbReference type="Gene3D" id="2.40.50.100">
    <property type="match status" value="1"/>
</dbReference>
<dbReference type="Gene3D" id="1.10.287.470">
    <property type="entry name" value="Helix hairpin bin"/>
    <property type="match status" value="1"/>
</dbReference>
<dbReference type="GO" id="GO:1990281">
    <property type="term" value="C:efflux pump complex"/>
    <property type="evidence" value="ECO:0007669"/>
    <property type="project" value="TreeGrafter"/>
</dbReference>
<dbReference type="PANTHER" id="PTHR30469">
    <property type="entry name" value="MULTIDRUG RESISTANCE PROTEIN MDTA"/>
    <property type="match status" value="1"/>
</dbReference>
<evidence type="ECO:0000313" key="5">
    <source>
        <dbReference type="Proteomes" id="UP000287502"/>
    </source>
</evidence>
<dbReference type="InterPro" id="IPR058647">
    <property type="entry name" value="BSH_CzcB-like"/>
</dbReference>
<feature type="transmembrane region" description="Helical" evidence="2">
    <location>
        <begin position="6"/>
        <end position="24"/>
    </location>
</feature>
<evidence type="ECO:0000256" key="1">
    <source>
        <dbReference type="ARBA" id="ARBA00009477"/>
    </source>
</evidence>
<dbReference type="Pfam" id="PF25973">
    <property type="entry name" value="BSH_CzcB"/>
    <property type="match status" value="1"/>
</dbReference>
<organism evidence="4 5">
    <name type="scientific">Geovibrio thiophilus</name>
    <dbReference type="NCBI Taxonomy" id="139438"/>
    <lineage>
        <taxon>Bacteria</taxon>
        <taxon>Pseudomonadati</taxon>
        <taxon>Deferribacterota</taxon>
        <taxon>Deferribacteres</taxon>
        <taxon>Deferribacterales</taxon>
        <taxon>Geovibrionaceae</taxon>
        <taxon>Geovibrio</taxon>
    </lineage>
</organism>
<dbReference type="SUPFAM" id="SSF111369">
    <property type="entry name" value="HlyD-like secretion proteins"/>
    <property type="match status" value="1"/>
</dbReference>
<dbReference type="EMBL" id="CP035108">
    <property type="protein sequence ID" value="QAR32646.1"/>
    <property type="molecule type" value="Genomic_DNA"/>
</dbReference>
<proteinExistence type="inferred from homology"/>
<dbReference type="Proteomes" id="UP000287502">
    <property type="component" value="Chromosome"/>
</dbReference>
<dbReference type="PANTHER" id="PTHR30469:SF15">
    <property type="entry name" value="HLYD FAMILY OF SECRETION PROTEINS"/>
    <property type="match status" value="1"/>
</dbReference>
<name>A0A3R5XWX4_9BACT</name>
<evidence type="ECO:0000259" key="3">
    <source>
        <dbReference type="Pfam" id="PF25973"/>
    </source>
</evidence>
<reference evidence="4 5" key="1">
    <citation type="submission" date="2019-01" db="EMBL/GenBank/DDBJ databases">
        <title>Geovibrio thiophilus DSM 11263, complete genome.</title>
        <authorList>
            <person name="Spring S."/>
            <person name="Bunk B."/>
            <person name="Sproer C."/>
        </authorList>
    </citation>
    <scope>NUCLEOTIDE SEQUENCE [LARGE SCALE GENOMIC DNA]</scope>
    <source>
        <strain evidence="4 5">DSM 11263</strain>
    </source>
</reference>
<evidence type="ECO:0000256" key="2">
    <source>
        <dbReference type="SAM" id="Phobius"/>
    </source>
</evidence>
<accession>A0A3R5XWX4</accession>
<comment type="similarity">
    <text evidence="1">Belongs to the membrane fusion protein (MFP) (TC 8.A.1) family.</text>
</comment>
<protein>
    <submittedName>
        <fullName evidence="4">Efflux RND transporter periplasmic adaptor subunit</fullName>
    </submittedName>
</protein>
<dbReference type="GO" id="GO:0015562">
    <property type="term" value="F:efflux transmembrane transporter activity"/>
    <property type="evidence" value="ECO:0007669"/>
    <property type="project" value="TreeGrafter"/>
</dbReference>
<sequence>MKNNILTISLVIAVFAAAAVFWMLKNPGKKETPKASVSAVLTVSEAAVTEAEWTESIKATGQVAAWQEAVIGTEISGQRLIAVPADVGDVVKKGQVLAKFNSETLLAEYAELEANWIAAESNRKRALNLKVFDAISEQSVEDYINKAAVAKAQMDAKALHLKYTNITAPDDGVISVRNATLGAVGAAGEELFRLIRQNRLEWRGELTANQAAHIVKGQSVILALPNGDKAEGTVRQIAPSFDPETRLITVFVDIKAGSGAQAGMYAEGQIRLGKRTALKVPAKSVVIRDGHSYVFSIISNASGAAVSRHEVMLGQTRGNEAQILSGLSKGMRIVLQGAGFLNDGDIVRISAEKGGRE</sequence>
<dbReference type="InterPro" id="IPR006143">
    <property type="entry name" value="RND_pump_MFP"/>
</dbReference>
<keyword evidence="2" id="KW-0812">Transmembrane</keyword>
<feature type="domain" description="CzcB-like barrel-sandwich hybrid" evidence="3">
    <location>
        <begin position="79"/>
        <end position="194"/>
    </location>
</feature>
<keyword evidence="2" id="KW-1133">Transmembrane helix</keyword>
<dbReference type="NCBIfam" id="TIGR01730">
    <property type="entry name" value="RND_mfp"/>
    <property type="match status" value="1"/>
</dbReference>
<keyword evidence="5" id="KW-1185">Reference proteome</keyword>
<gene>
    <name evidence="4" type="ORF">EP073_04245</name>
</gene>
<dbReference type="KEGG" id="gtl:EP073_04245"/>
<dbReference type="Gene3D" id="2.40.30.170">
    <property type="match status" value="1"/>
</dbReference>